<evidence type="ECO:0000313" key="3">
    <source>
        <dbReference type="Proteomes" id="UP000735302"/>
    </source>
</evidence>
<feature type="region of interest" description="Disordered" evidence="1">
    <location>
        <begin position="1"/>
        <end position="20"/>
    </location>
</feature>
<comment type="caution">
    <text evidence="2">The sequence shown here is derived from an EMBL/GenBank/DDBJ whole genome shotgun (WGS) entry which is preliminary data.</text>
</comment>
<evidence type="ECO:0000256" key="1">
    <source>
        <dbReference type="SAM" id="MobiDB-lite"/>
    </source>
</evidence>
<sequence>MLLSRDVETTKKKGQHSIPSQLNTTGAYRANVDCLSRPQTGTEKTIIINFIRPGRVCCDVRGTKIDLPRRCRIVVVCLSQIELAEPADPRSWLYLVVSTVRCSESNTQGVYLKTDSLSESAPHRSGWHDKRDTEESVLDVKHQIPQVSLEPQSSQAAMSRCSENCSEASCQHEQMSWFKSNRLCTAVIPWDYH</sequence>
<dbReference type="AlphaFoldDB" id="A0AAV3Y2D8"/>
<feature type="compositionally biased region" description="Basic and acidic residues" evidence="1">
    <location>
        <begin position="1"/>
        <end position="11"/>
    </location>
</feature>
<gene>
    <name evidence="2" type="ORF">PoB_000280200</name>
</gene>
<reference evidence="2 3" key="1">
    <citation type="journal article" date="2021" name="Elife">
        <title>Chloroplast acquisition without the gene transfer in kleptoplastic sea slugs, Plakobranchus ocellatus.</title>
        <authorList>
            <person name="Maeda T."/>
            <person name="Takahashi S."/>
            <person name="Yoshida T."/>
            <person name="Shimamura S."/>
            <person name="Takaki Y."/>
            <person name="Nagai Y."/>
            <person name="Toyoda A."/>
            <person name="Suzuki Y."/>
            <person name="Arimoto A."/>
            <person name="Ishii H."/>
            <person name="Satoh N."/>
            <person name="Nishiyama T."/>
            <person name="Hasebe M."/>
            <person name="Maruyama T."/>
            <person name="Minagawa J."/>
            <person name="Obokata J."/>
            <person name="Shigenobu S."/>
        </authorList>
    </citation>
    <scope>NUCLEOTIDE SEQUENCE [LARGE SCALE GENOMIC DNA]</scope>
</reference>
<evidence type="ECO:0000313" key="2">
    <source>
        <dbReference type="EMBL" id="GFN76296.1"/>
    </source>
</evidence>
<dbReference type="EMBL" id="BLXT01000370">
    <property type="protein sequence ID" value="GFN76296.1"/>
    <property type="molecule type" value="Genomic_DNA"/>
</dbReference>
<name>A0AAV3Y2D8_9GAST</name>
<protein>
    <submittedName>
        <fullName evidence="2">Uncharacterized protein</fullName>
    </submittedName>
</protein>
<accession>A0AAV3Y2D8</accession>
<keyword evidence="3" id="KW-1185">Reference proteome</keyword>
<dbReference type="Proteomes" id="UP000735302">
    <property type="component" value="Unassembled WGS sequence"/>
</dbReference>
<proteinExistence type="predicted"/>
<organism evidence="2 3">
    <name type="scientific">Plakobranchus ocellatus</name>
    <dbReference type="NCBI Taxonomy" id="259542"/>
    <lineage>
        <taxon>Eukaryota</taxon>
        <taxon>Metazoa</taxon>
        <taxon>Spiralia</taxon>
        <taxon>Lophotrochozoa</taxon>
        <taxon>Mollusca</taxon>
        <taxon>Gastropoda</taxon>
        <taxon>Heterobranchia</taxon>
        <taxon>Euthyneura</taxon>
        <taxon>Panpulmonata</taxon>
        <taxon>Sacoglossa</taxon>
        <taxon>Placobranchoidea</taxon>
        <taxon>Plakobranchidae</taxon>
        <taxon>Plakobranchus</taxon>
    </lineage>
</organism>